<accession>A0A9N8HIC9</accession>
<dbReference type="OrthoDB" id="2794762at2759"/>
<dbReference type="InterPro" id="IPR016181">
    <property type="entry name" value="Acyl_CoA_acyltransferase"/>
</dbReference>
<evidence type="ECO:0000313" key="2">
    <source>
        <dbReference type="EMBL" id="CAB9516308.1"/>
    </source>
</evidence>
<organism evidence="2 3">
    <name type="scientific">Seminavis robusta</name>
    <dbReference type="NCBI Taxonomy" id="568900"/>
    <lineage>
        <taxon>Eukaryota</taxon>
        <taxon>Sar</taxon>
        <taxon>Stramenopiles</taxon>
        <taxon>Ochrophyta</taxon>
        <taxon>Bacillariophyta</taxon>
        <taxon>Bacillariophyceae</taxon>
        <taxon>Bacillariophycidae</taxon>
        <taxon>Naviculales</taxon>
        <taxon>Naviculaceae</taxon>
        <taxon>Seminavis</taxon>
    </lineage>
</organism>
<proteinExistence type="predicted"/>
<dbReference type="SUPFAM" id="SSF55729">
    <property type="entry name" value="Acyl-CoA N-acyltransferases (Nat)"/>
    <property type="match status" value="1"/>
</dbReference>
<dbReference type="EMBL" id="CAICTM010000772">
    <property type="protein sequence ID" value="CAB9516308.1"/>
    <property type="molecule type" value="Genomic_DNA"/>
</dbReference>
<dbReference type="AlphaFoldDB" id="A0A9N8HIC9"/>
<name>A0A9N8HIC9_9STRA</name>
<dbReference type="Pfam" id="PF00583">
    <property type="entry name" value="Acetyltransf_1"/>
    <property type="match status" value="1"/>
</dbReference>
<evidence type="ECO:0000313" key="3">
    <source>
        <dbReference type="Proteomes" id="UP001153069"/>
    </source>
</evidence>
<comment type="caution">
    <text evidence="2">The sequence shown here is derived from an EMBL/GenBank/DDBJ whole genome shotgun (WGS) entry which is preliminary data.</text>
</comment>
<sequence length="179" mass="19788">MTNIMTEPTPECRLESGAQLVPVGLELNRSVFFSGDESYDEQESKASSSRFMDRNVWRERAESGLLLISYSQDGTAGGFCLSYPKSSPTTKDDCWHIWLVGVLKGARRNGHWKAMLQATIQHAKNHGFSTVSISTFPDKFPAMFASLQKNNFCVDQSSLRGGSGGGKVFLKLNIQDSIL</sequence>
<dbReference type="PROSITE" id="PS51186">
    <property type="entry name" value="GNAT"/>
    <property type="match status" value="1"/>
</dbReference>
<keyword evidence="3" id="KW-1185">Reference proteome</keyword>
<protein>
    <recommendedName>
        <fullName evidence="1">N-acetyltransferase domain-containing protein</fullName>
    </recommendedName>
</protein>
<dbReference type="InterPro" id="IPR000182">
    <property type="entry name" value="GNAT_dom"/>
</dbReference>
<feature type="domain" description="N-acetyltransferase" evidence="1">
    <location>
        <begin position="18"/>
        <end position="175"/>
    </location>
</feature>
<dbReference type="Proteomes" id="UP001153069">
    <property type="component" value="Unassembled WGS sequence"/>
</dbReference>
<dbReference type="GO" id="GO:0016747">
    <property type="term" value="F:acyltransferase activity, transferring groups other than amino-acyl groups"/>
    <property type="evidence" value="ECO:0007669"/>
    <property type="project" value="InterPro"/>
</dbReference>
<gene>
    <name evidence="2" type="ORF">SEMRO_773_G200550.1</name>
</gene>
<evidence type="ECO:0000259" key="1">
    <source>
        <dbReference type="PROSITE" id="PS51186"/>
    </source>
</evidence>
<dbReference type="CDD" id="cd04301">
    <property type="entry name" value="NAT_SF"/>
    <property type="match status" value="1"/>
</dbReference>
<dbReference type="Gene3D" id="3.40.630.30">
    <property type="match status" value="1"/>
</dbReference>
<reference evidence="2" key="1">
    <citation type="submission" date="2020-06" db="EMBL/GenBank/DDBJ databases">
        <authorList>
            <consortium name="Plant Systems Biology data submission"/>
        </authorList>
    </citation>
    <scope>NUCLEOTIDE SEQUENCE</scope>
    <source>
        <strain evidence="2">D6</strain>
    </source>
</reference>